<sequence>MSSLLRRKEVYDAPPRDFLEEHERIAKQVSKPSGQVSQPLQPQQTAYTTLHVQALSQKQGELLTRFEALLQVLRELGFDVKPLEVLREYVKRLDEEEKRLLTEIESRQKTLELVRRAKETLKNFGA</sequence>
<reference evidence="1" key="1">
    <citation type="journal article" date="2020" name="mSystems">
        <title>Genome- and Community-Level Interaction Insights into Carbon Utilization and Element Cycling Functions of Hydrothermarchaeota in Hydrothermal Sediment.</title>
        <authorList>
            <person name="Zhou Z."/>
            <person name="Liu Y."/>
            <person name="Xu W."/>
            <person name="Pan J."/>
            <person name="Luo Z.H."/>
            <person name="Li M."/>
        </authorList>
    </citation>
    <scope>NUCLEOTIDE SEQUENCE [LARGE SCALE GENOMIC DNA]</scope>
    <source>
        <strain evidence="1">SpSt-735</strain>
    </source>
</reference>
<organism evidence="1">
    <name type="scientific">Thermofilum pendens</name>
    <dbReference type="NCBI Taxonomy" id="2269"/>
    <lineage>
        <taxon>Archaea</taxon>
        <taxon>Thermoproteota</taxon>
        <taxon>Thermoprotei</taxon>
        <taxon>Thermofilales</taxon>
        <taxon>Thermofilaceae</taxon>
        <taxon>Thermofilum</taxon>
    </lineage>
</organism>
<name>A0A7C4BAJ4_THEPE</name>
<accession>A0A7C4BAJ4</accession>
<dbReference type="EMBL" id="DTFI01000232">
    <property type="protein sequence ID" value="HGI44313.1"/>
    <property type="molecule type" value="Genomic_DNA"/>
</dbReference>
<gene>
    <name evidence="1" type="ORF">ENV17_08025</name>
</gene>
<evidence type="ECO:0000313" key="1">
    <source>
        <dbReference type="EMBL" id="HGI44313.1"/>
    </source>
</evidence>
<comment type="caution">
    <text evidence="1">The sequence shown here is derived from an EMBL/GenBank/DDBJ whole genome shotgun (WGS) entry which is preliminary data.</text>
</comment>
<dbReference type="AlphaFoldDB" id="A0A7C4BAJ4"/>
<protein>
    <submittedName>
        <fullName evidence="1">Uncharacterized protein</fullName>
    </submittedName>
</protein>
<proteinExistence type="predicted"/>